<evidence type="ECO:0000313" key="3">
    <source>
        <dbReference type="EMBL" id="QSZ32258.1"/>
    </source>
</evidence>
<name>A0A8A3PAY1_9HELO</name>
<dbReference type="EMBL" id="CP063407">
    <property type="protein sequence ID" value="QSZ32258.1"/>
    <property type="molecule type" value="Genomic_DNA"/>
</dbReference>
<reference evidence="3" key="1">
    <citation type="submission" date="2020-10" db="EMBL/GenBank/DDBJ databases">
        <title>Genome Sequence of Monilinia vaccinii-corymbosi Sheds Light on Mummy Berry Disease Infection of Blueberry and Mating Type.</title>
        <authorList>
            <person name="Yow A.G."/>
            <person name="Zhang Y."/>
            <person name="Bansal K."/>
            <person name="Eacker S.M."/>
            <person name="Sullivan S."/>
            <person name="Liachko I."/>
            <person name="Cubeta M.A."/>
            <person name="Rollins J.A."/>
            <person name="Ashrafi H."/>
        </authorList>
    </citation>
    <scope>NUCLEOTIDE SEQUENCE</scope>
    <source>
        <strain evidence="3">RL-1</strain>
    </source>
</reference>
<gene>
    <name evidence="3" type="ORF">DSL72_001832</name>
</gene>
<dbReference type="Proteomes" id="UP000672032">
    <property type="component" value="Chromosome 3"/>
</dbReference>
<evidence type="ECO:0000256" key="2">
    <source>
        <dbReference type="SAM" id="MobiDB-lite"/>
    </source>
</evidence>
<organism evidence="3 4">
    <name type="scientific">Monilinia vaccinii-corymbosi</name>
    <dbReference type="NCBI Taxonomy" id="61207"/>
    <lineage>
        <taxon>Eukaryota</taxon>
        <taxon>Fungi</taxon>
        <taxon>Dikarya</taxon>
        <taxon>Ascomycota</taxon>
        <taxon>Pezizomycotina</taxon>
        <taxon>Leotiomycetes</taxon>
        <taxon>Helotiales</taxon>
        <taxon>Sclerotiniaceae</taxon>
        <taxon>Monilinia</taxon>
    </lineage>
</organism>
<evidence type="ECO:0000256" key="1">
    <source>
        <dbReference type="SAM" id="Coils"/>
    </source>
</evidence>
<dbReference type="AlphaFoldDB" id="A0A8A3PAY1"/>
<proteinExistence type="predicted"/>
<dbReference type="OrthoDB" id="5324651at2759"/>
<keyword evidence="4" id="KW-1185">Reference proteome</keyword>
<accession>A0A8A3PAY1</accession>
<keyword evidence="1" id="KW-0175">Coiled coil</keyword>
<feature type="compositionally biased region" description="Low complexity" evidence="2">
    <location>
        <begin position="66"/>
        <end position="77"/>
    </location>
</feature>
<protein>
    <submittedName>
        <fullName evidence="3">Uncharacterized protein</fullName>
    </submittedName>
</protein>
<sequence>MTFAQPESVGSLGGDDVQEPLLPAETSGQSSVTSCDMAAPLTEQNSQRYIHARGMADSNPGARTPSSNSQLSQNSESAPRVKAAADVSHVTDPKTKRSRSPSPFSASPQAPPSKRRVPASPIKPWIKNEHLFREVEDKLSFHGLGPYDVPVASDKWLPFNVQSKILTRTQNVVEDALFVFLHKNWPETCVENGWEEMGEAELDELAPAMIAGMQAHKDDIAGLIDGENSHISDRLSYLLEKIGQIRHCAVHRTKRIPVIVVELMVRDATYITTYLKDDERAKILDSLCRSLEQLSLNLQARFGDKLLGRVERKLKRTNAEIEKIKEALRIEEKRERQSQLQLEDIKVQDEGIYEDELEALKEALEEFWRR</sequence>
<feature type="coiled-coil region" evidence="1">
    <location>
        <begin position="307"/>
        <end position="334"/>
    </location>
</feature>
<evidence type="ECO:0000313" key="4">
    <source>
        <dbReference type="Proteomes" id="UP000672032"/>
    </source>
</evidence>
<feature type="region of interest" description="Disordered" evidence="2">
    <location>
        <begin position="1"/>
        <end position="122"/>
    </location>
</feature>